<evidence type="ECO:0000313" key="1">
    <source>
        <dbReference type="EMBL" id="GAI82567.1"/>
    </source>
</evidence>
<organism evidence="1">
    <name type="scientific">marine sediment metagenome</name>
    <dbReference type="NCBI Taxonomy" id="412755"/>
    <lineage>
        <taxon>unclassified sequences</taxon>
        <taxon>metagenomes</taxon>
        <taxon>ecological metagenomes</taxon>
    </lineage>
</organism>
<accession>X1RPA7</accession>
<protein>
    <submittedName>
        <fullName evidence="1">Uncharacterized protein</fullName>
    </submittedName>
</protein>
<dbReference type="AlphaFoldDB" id="X1RPA7"/>
<comment type="caution">
    <text evidence="1">The sequence shown here is derived from an EMBL/GenBank/DDBJ whole genome shotgun (WGS) entry which is preliminary data.</text>
</comment>
<dbReference type="EMBL" id="BARW01008273">
    <property type="protein sequence ID" value="GAI82567.1"/>
    <property type="molecule type" value="Genomic_DNA"/>
</dbReference>
<reference evidence="1" key="1">
    <citation type="journal article" date="2014" name="Front. Microbiol.">
        <title>High frequency of phylogenetically diverse reductive dehalogenase-homologous genes in deep subseafloor sedimentary metagenomes.</title>
        <authorList>
            <person name="Kawai M."/>
            <person name="Futagami T."/>
            <person name="Toyoda A."/>
            <person name="Takaki Y."/>
            <person name="Nishi S."/>
            <person name="Hori S."/>
            <person name="Arai W."/>
            <person name="Tsubouchi T."/>
            <person name="Morono Y."/>
            <person name="Uchiyama I."/>
            <person name="Ito T."/>
            <person name="Fujiyama A."/>
            <person name="Inagaki F."/>
            <person name="Takami H."/>
        </authorList>
    </citation>
    <scope>NUCLEOTIDE SEQUENCE</scope>
    <source>
        <strain evidence="1">Expedition CK06-06</strain>
    </source>
</reference>
<name>X1RPA7_9ZZZZ</name>
<sequence length="56" mass="7029">MIKKTWVERVNWWSDRLKEDKRLERGRQHIADFIQLTDTEKLKIWSTFTKRRIKRG</sequence>
<proteinExistence type="predicted"/>
<gene>
    <name evidence="1" type="ORF">S12H4_17012</name>
</gene>